<keyword evidence="4" id="KW-1185">Reference proteome</keyword>
<protein>
    <submittedName>
        <fullName evidence="2">Uncharacterized protein</fullName>
    </submittedName>
</protein>
<dbReference type="EMBL" id="QTZN02000005">
    <property type="protein sequence ID" value="MVB06101.1"/>
    <property type="molecule type" value="Genomic_DNA"/>
</dbReference>
<reference evidence="3 4" key="1">
    <citation type="submission" date="2019-11" db="EMBL/GenBank/DDBJ databases">
        <title>Draft genome sequence of Labilibaculum sp. strain SYP isolated from Black Sea.</title>
        <authorList>
            <person name="Yadav S."/>
            <person name="Villanueva L."/>
        </authorList>
    </citation>
    <scope>NUCLEOTIDE SEQUENCE [LARGE SCALE GENOMIC DNA]</scope>
    <source>
        <strain evidence="3 4">44</strain>
    </source>
</reference>
<keyword evidence="1" id="KW-0472">Membrane</keyword>
<evidence type="ECO:0000313" key="2">
    <source>
        <dbReference type="EMBL" id="MUP36896.1"/>
    </source>
</evidence>
<dbReference type="Proteomes" id="UP000462449">
    <property type="component" value="Unassembled WGS sequence"/>
</dbReference>
<evidence type="ECO:0000313" key="4">
    <source>
        <dbReference type="Proteomes" id="UP000285951"/>
    </source>
</evidence>
<gene>
    <name evidence="3" type="ORF">DWB62_003625</name>
    <name evidence="2" type="ORF">GNY23_03625</name>
</gene>
<dbReference type="AlphaFoldDB" id="A0A425YAF1"/>
<evidence type="ECO:0000313" key="3">
    <source>
        <dbReference type="EMBL" id="MVB06101.1"/>
    </source>
</evidence>
<feature type="transmembrane region" description="Helical" evidence="1">
    <location>
        <begin position="13"/>
        <end position="34"/>
    </location>
</feature>
<name>A0A425YAF1_9BACT</name>
<keyword evidence="1" id="KW-1133">Transmembrane helix</keyword>
<organism evidence="2 5">
    <name type="scientific">Labilibaculum euxinus</name>
    <dbReference type="NCBI Taxonomy" id="2686357"/>
    <lineage>
        <taxon>Bacteria</taxon>
        <taxon>Pseudomonadati</taxon>
        <taxon>Bacteroidota</taxon>
        <taxon>Bacteroidia</taxon>
        <taxon>Marinilabiliales</taxon>
        <taxon>Marinifilaceae</taxon>
        <taxon>Labilibaculum</taxon>
    </lineage>
</organism>
<evidence type="ECO:0000256" key="1">
    <source>
        <dbReference type="SAM" id="Phobius"/>
    </source>
</evidence>
<dbReference type="Proteomes" id="UP000285951">
    <property type="component" value="Unassembled WGS sequence"/>
</dbReference>
<proteinExistence type="predicted"/>
<comment type="caution">
    <text evidence="2">The sequence shown here is derived from an EMBL/GenBank/DDBJ whole genome shotgun (WGS) entry which is preliminary data.</text>
</comment>
<accession>A0A425YAF1</accession>
<dbReference type="EMBL" id="WOTW01000005">
    <property type="protein sequence ID" value="MUP36896.1"/>
    <property type="molecule type" value="Genomic_DNA"/>
</dbReference>
<reference evidence="2 5" key="2">
    <citation type="submission" date="2019-12" db="EMBL/GenBank/DDBJ databases">
        <title>Draft genome sequence of Labilibaculum sp. strain 44 isolated from deep waters of Black Sea.</title>
        <authorList>
            <person name="Yadav S."/>
            <person name="Villanueva L."/>
        </authorList>
    </citation>
    <scope>NUCLEOTIDE SEQUENCE [LARGE SCALE GENOMIC DNA]</scope>
    <source>
        <strain evidence="2 5">44</strain>
    </source>
</reference>
<sequence>MITIRALTTVFEYFLLPIFLLLFFFRNAPCLYFFGQIH</sequence>
<keyword evidence="1" id="KW-0812">Transmembrane</keyword>
<evidence type="ECO:0000313" key="5">
    <source>
        <dbReference type="Proteomes" id="UP000462449"/>
    </source>
</evidence>